<dbReference type="eggNOG" id="COG2913">
    <property type="taxonomic scope" value="Bacteria"/>
</dbReference>
<protein>
    <recommendedName>
        <fullName evidence="3">DUF3192 domain-containing protein</fullName>
    </recommendedName>
</protein>
<sequence length="159" mass="18105">MRYDTQSMLAPEKGTTVRRKTIAGTTLLVLFVVSGCATLDSVRTQNRQRLTGLEVGMSKQDVLAHMGTGTVRTWTPPWTCLFLVPPIPTETINNPYSSEIVRHGKQTWELLTYYTDKKQADGALTDDEFTPLVFMEGKLIGWGWRFLADVEARYEIRFR</sequence>
<evidence type="ECO:0008006" key="3">
    <source>
        <dbReference type="Google" id="ProtNLM"/>
    </source>
</evidence>
<dbReference type="AlphaFoldDB" id="A8ZZH9"/>
<gene>
    <name evidence="1" type="ordered locus">Dole_3048</name>
</gene>
<dbReference type="Proteomes" id="UP000008561">
    <property type="component" value="Chromosome"/>
</dbReference>
<dbReference type="InterPro" id="IPR021534">
    <property type="entry name" value="DUF3192"/>
</dbReference>
<dbReference type="KEGG" id="dol:Dole_3048"/>
<proteinExistence type="predicted"/>
<dbReference type="HOGENOM" id="CLU_1658014_0_0_7"/>
<reference evidence="1 2" key="1">
    <citation type="submission" date="2007-10" db="EMBL/GenBank/DDBJ databases">
        <title>Complete sequence of Desulfococcus oleovorans Hxd3.</title>
        <authorList>
            <consortium name="US DOE Joint Genome Institute"/>
            <person name="Copeland A."/>
            <person name="Lucas S."/>
            <person name="Lapidus A."/>
            <person name="Barry K."/>
            <person name="Glavina del Rio T."/>
            <person name="Dalin E."/>
            <person name="Tice H."/>
            <person name="Pitluck S."/>
            <person name="Kiss H."/>
            <person name="Brettin T."/>
            <person name="Bruce D."/>
            <person name="Detter J.C."/>
            <person name="Han C."/>
            <person name="Schmutz J."/>
            <person name="Larimer F."/>
            <person name="Land M."/>
            <person name="Hauser L."/>
            <person name="Kyrpides N."/>
            <person name="Kim E."/>
            <person name="Wawrik B."/>
            <person name="Richardson P."/>
        </authorList>
    </citation>
    <scope>NUCLEOTIDE SEQUENCE [LARGE SCALE GENOMIC DNA]</scope>
    <source>
        <strain evidence="2">DSM 6200 / JCM 39069 / Hxd3</strain>
    </source>
</reference>
<evidence type="ECO:0000313" key="1">
    <source>
        <dbReference type="EMBL" id="ABW68851.1"/>
    </source>
</evidence>
<name>A8ZZH9_DESOH</name>
<dbReference type="OrthoDB" id="5417073at2"/>
<dbReference type="Pfam" id="PF11399">
    <property type="entry name" value="DUF3192"/>
    <property type="match status" value="1"/>
</dbReference>
<evidence type="ECO:0000313" key="2">
    <source>
        <dbReference type="Proteomes" id="UP000008561"/>
    </source>
</evidence>
<keyword evidence="2" id="KW-1185">Reference proteome</keyword>
<organism evidence="1 2">
    <name type="scientific">Desulfosudis oleivorans (strain DSM 6200 / JCM 39069 / Hxd3)</name>
    <name type="common">Desulfococcus oleovorans</name>
    <dbReference type="NCBI Taxonomy" id="96561"/>
    <lineage>
        <taxon>Bacteria</taxon>
        <taxon>Pseudomonadati</taxon>
        <taxon>Thermodesulfobacteriota</taxon>
        <taxon>Desulfobacteria</taxon>
        <taxon>Desulfobacterales</taxon>
        <taxon>Desulfosudaceae</taxon>
        <taxon>Desulfosudis</taxon>
    </lineage>
</organism>
<accession>A8ZZH9</accession>
<dbReference type="EMBL" id="CP000859">
    <property type="protein sequence ID" value="ABW68851.1"/>
    <property type="molecule type" value="Genomic_DNA"/>
</dbReference>